<comment type="caution">
    <text evidence="1">The sequence shown here is derived from an EMBL/GenBank/DDBJ whole genome shotgun (WGS) entry which is preliminary data.</text>
</comment>
<dbReference type="AlphaFoldDB" id="A0ABD3NZF7"/>
<protein>
    <recommendedName>
        <fullName evidence="3">Chalcone isomerase domain-containing protein</fullName>
    </recommendedName>
</protein>
<evidence type="ECO:0000313" key="2">
    <source>
        <dbReference type="Proteomes" id="UP001516023"/>
    </source>
</evidence>
<accession>A0ABD3NZF7</accession>
<gene>
    <name evidence="1" type="ORF">HJC23_001016</name>
</gene>
<organism evidence="1 2">
    <name type="scientific">Cyclotella cryptica</name>
    <dbReference type="NCBI Taxonomy" id="29204"/>
    <lineage>
        <taxon>Eukaryota</taxon>
        <taxon>Sar</taxon>
        <taxon>Stramenopiles</taxon>
        <taxon>Ochrophyta</taxon>
        <taxon>Bacillariophyta</taxon>
        <taxon>Coscinodiscophyceae</taxon>
        <taxon>Thalassiosirophycidae</taxon>
        <taxon>Stephanodiscales</taxon>
        <taxon>Stephanodiscaceae</taxon>
        <taxon>Cyclotella</taxon>
    </lineage>
</organism>
<dbReference type="PANTHER" id="PTHR47698">
    <property type="entry name" value="FATTY-ACID-BINDING PROTEIN 3, CHLOROPLASTIC"/>
    <property type="match status" value="1"/>
</dbReference>
<evidence type="ECO:0008006" key="3">
    <source>
        <dbReference type="Google" id="ProtNLM"/>
    </source>
</evidence>
<dbReference type="InterPro" id="IPR016088">
    <property type="entry name" value="Chalcone_isomerase_3-sand"/>
</dbReference>
<dbReference type="EMBL" id="JABMIG020000339">
    <property type="protein sequence ID" value="KAL3780734.1"/>
    <property type="molecule type" value="Genomic_DNA"/>
</dbReference>
<sequence>MKTELPNFRMSRRLVILCAIIVAILPIAVNAAVGALVDPATKISFDDSIGGLSLFGVGVRKKGPIKVYSVGMYSDPDAKSKIAPIPKVDKSHAISTLRSSLKSASGTIFLLKMNFKVGPHKLASAIAESVEPRTSDKTAVDILKKLILDGISSKGGAVPGTILQFDCFDGGVKVSVDGREIGTAPGLCQAFCDVYLDDKTVSPALRESCIENCFS</sequence>
<dbReference type="SUPFAM" id="SSF54626">
    <property type="entry name" value="Chalcone isomerase"/>
    <property type="match status" value="1"/>
</dbReference>
<reference evidence="1 2" key="1">
    <citation type="journal article" date="2020" name="G3 (Bethesda)">
        <title>Improved Reference Genome for Cyclotella cryptica CCMP332, a Model for Cell Wall Morphogenesis, Salinity Adaptation, and Lipid Production in Diatoms (Bacillariophyta).</title>
        <authorList>
            <person name="Roberts W.R."/>
            <person name="Downey K.M."/>
            <person name="Ruck E.C."/>
            <person name="Traller J.C."/>
            <person name="Alverson A.J."/>
        </authorList>
    </citation>
    <scope>NUCLEOTIDE SEQUENCE [LARGE SCALE GENOMIC DNA]</scope>
    <source>
        <strain evidence="1 2">CCMP332</strain>
    </source>
</reference>
<proteinExistence type="predicted"/>
<evidence type="ECO:0000313" key="1">
    <source>
        <dbReference type="EMBL" id="KAL3780734.1"/>
    </source>
</evidence>
<name>A0ABD3NZF7_9STRA</name>
<dbReference type="PANTHER" id="PTHR47698:SF2">
    <property type="entry name" value="FATTY-ACID-BINDING PROTEIN 3, CHLOROPLASTIC"/>
    <property type="match status" value="1"/>
</dbReference>
<dbReference type="Gene3D" id="3.50.70.10">
    <property type="match status" value="1"/>
</dbReference>
<dbReference type="Proteomes" id="UP001516023">
    <property type="component" value="Unassembled WGS sequence"/>
</dbReference>
<dbReference type="InterPro" id="IPR036298">
    <property type="entry name" value="Chalcone_isomerase_sf"/>
</dbReference>
<keyword evidence="2" id="KW-1185">Reference proteome</keyword>